<dbReference type="Proteomes" id="UP000031523">
    <property type="component" value="Chromosome"/>
</dbReference>
<dbReference type="PANTHER" id="PTHR33711">
    <property type="entry name" value="DIOXYGENASE, PUTATIVE (AFU_ORTHOLOGUE AFUA_2G02910)-RELATED"/>
    <property type="match status" value="1"/>
</dbReference>
<protein>
    <submittedName>
        <fullName evidence="2">Protocatechuate 3,4-dioxygenase subunit alpha</fullName>
    </submittedName>
</protein>
<keyword evidence="3" id="KW-1185">Reference proteome</keyword>
<organism evidence="2 3">
    <name type="scientific">Streptomyces albus (strain ATCC 21838 / DSM 41398 / FERM P-419 / JCM 4703 / NBRC 107858)</name>
    <dbReference type="NCBI Taxonomy" id="1081613"/>
    <lineage>
        <taxon>Bacteria</taxon>
        <taxon>Bacillati</taxon>
        <taxon>Actinomycetota</taxon>
        <taxon>Actinomycetes</taxon>
        <taxon>Kitasatosporales</taxon>
        <taxon>Streptomycetaceae</taxon>
        <taxon>Streptomyces</taxon>
    </lineage>
</organism>
<proteinExistence type="predicted"/>
<keyword evidence="2" id="KW-0223">Dioxygenase</keyword>
<dbReference type="NCBIfam" id="TIGR02423">
    <property type="entry name" value="protocat_alph"/>
    <property type="match status" value="1"/>
</dbReference>
<name>A0A0B5EGG0_STRA4</name>
<reference evidence="2 3" key="1">
    <citation type="submission" date="2015-01" db="EMBL/GenBank/DDBJ databases">
        <title>Enhanced salinomycin production by adjusting the supply of polyketide extender units in Streptomyce albus DSM 41398.</title>
        <authorList>
            <person name="Lu C."/>
        </authorList>
    </citation>
    <scope>NUCLEOTIDE SEQUENCE [LARGE SCALE GENOMIC DNA]</scope>
    <source>
        <strain evidence="3">ATCC 21838 / DSM 41398 / FERM P-419 / JCM 4703 / NBRC 107858</strain>
    </source>
</reference>
<sequence length="190" mass="20239">MPLPPTPSQTIGPFYGFALPSPHGADLAPPGHPGALTLHGYLYDGTAAPIPDALVEVWQPAPDGSRGGAPGSLRQDPATGRGIARDSVRFTGFGRVATDADGHYTLRTLPPGGVPYLSLLVFARGLLHHLHTRAYLPGPPDPTADPLLASLEPRRRATLLATAEDPRTHRFDIRLQDDGVHEETVFLAFP</sequence>
<evidence type="ECO:0000313" key="2">
    <source>
        <dbReference type="EMBL" id="AJE80409.1"/>
    </source>
</evidence>
<accession>A0A0B5EGG0</accession>
<dbReference type="PANTHER" id="PTHR33711:SF9">
    <property type="entry name" value="PROTOCATECHUATE 3,4-DIOXYGENASE ALPHA CHAIN"/>
    <property type="match status" value="1"/>
</dbReference>
<dbReference type="InterPro" id="IPR015889">
    <property type="entry name" value="Intradiol_dOase_core"/>
</dbReference>
<evidence type="ECO:0000256" key="1">
    <source>
        <dbReference type="SAM" id="MobiDB-lite"/>
    </source>
</evidence>
<dbReference type="SUPFAM" id="SSF49482">
    <property type="entry name" value="Aromatic compound dioxygenase"/>
    <property type="match status" value="1"/>
</dbReference>
<dbReference type="InterPro" id="IPR050770">
    <property type="entry name" value="Intradiol_RC_Dioxygenase"/>
</dbReference>
<dbReference type="GO" id="GO:0008199">
    <property type="term" value="F:ferric iron binding"/>
    <property type="evidence" value="ECO:0007669"/>
    <property type="project" value="InterPro"/>
</dbReference>
<dbReference type="AlphaFoldDB" id="A0A0B5EGG0"/>
<dbReference type="Gene3D" id="2.60.130.10">
    <property type="entry name" value="Aromatic compound dioxygenase"/>
    <property type="match status" value="1"/>
</dbReference>
<dbReference type="KEGG" id="sals:SLNWT_0033"/>
<dbReference type="GO" id="GO:0018578">
    <property type="term" value="F:protocatechuate 3,4-dioxygenase activity"/>
    <property type="evidence" value="ECO:0007669"/>
    <property type="project" value="InterPro"/>
</dbReference>
<dbReference type="EMBL" id="CP010519">
    <property type="protein sequence ID" value="AJE80409.1"/>
    <property type="molecule type" value="Genomic_DNA"/>
</dbReference>
<evidence type="ECO:0000313" key="3">
    <source>
        <dbReference type="Proteomes" id="UP000031523"/>
    </source>
</evidence>
<gene>
    <name evidence="2" type="ORF">SLNWT_0033</name>
</gene>
<feature type="region of interest" description="Disordered" evidence="1">
    <location>
        <begin position="59"/>
        <end position="81"/>
    </location>
</feature>
<keyword evidence="2" id="KW-0560">Oxidoreductase</keyword>
<dbReference type="InterPro" id="IPR012786">
    <property type="entry name" value="Protocat_dOase_a"/>
</dbReference>